<dbReference type="CDD" id="cd04496">
    <property type="entry name" value="SSB_OBF"/>
    <property type="match status" value="1"/>
</dbReference>
<dbReference type="Proteomes" id="UP000422989">
    <property type="component" value="Chromosome"/>
</dbReference>
<evidence type="ECO:0000256" key="3">
    <source>
        <dbReference type="RuleBase" id="RU000524"/>
    </source>
</evidence>
<dbReference type="RefSeq" id="WP_156241043.1">
    <property type="nucleotide sequence ID" value="NZ_BAAAZL010000002.1"/>
</dbReference>
<evidence type="ECO:0000313" key="5">
    <source>
        <dbReference type="EMBL" id="QGU26643.1"/>
    </source>
</evidence>
<dbReference type="AlphaFoldDB" id="A0A6I6DV26"/>
<dbReference type="SUPFAM" id="SSF50249">
    <property type="entry name" value="Nucleic acid-binding proteins"/>
    <property type="match status" value="1"/>
</dbReference>
<reference evidence="5 6" key="1">
    <citation type="submission" date="2018-09" db="EMBL/GenBank/DDBJ databases">
        <title>Whole genome sequencing of Microbacterium oryzae strain MB-10T.</title>
        <authorList>
            <person name="Das S.K."/>
        </authorList>
    </citation>
    <scope>NUCLEOTIDE SEQUENCE [LARGE SCALE GENOMIC DNA]</scope>
    <source>
        <strain evidence="5 6">MB-10</strain>
    </source>
</reference>
<evidence type="ECO:0000313" key="6">
    <source>
        <dbReference type="Proteomes" id="UP000422989"/>
    </source>
</evidence>
<dbReference type="OrthoDB" id="4427276at2"/>
<dbReference type="EMBL" id="CP032550">
    <property type="protein sequence ID" value="QGU26643.1"/>
    <property type="molecule type" value="Genomic_DNA"/>
</dbReference>
<dbReference type="PROSITE" id="PS50935">
    <property type="entry name" value="SSB"/>
    <property type="match status" value="1"/>
</dbReference>
<evidence type="ECO:0000256" key="1">
    <source>
        <dbReference type="ARBA" id="ARBA00023125"/>
    </source>
</evidence>
<accession>A0A6I6DV26</accession>
<dbReference type="InterPro" id="IPR012340">
    <property type="entry name" value="NA-bd_OB-fold"/>
</dbReference>
<gene>
    <name evidence="5" type="ORF">D7D94_02375</name>
</gene>
<proteinExistence type="predicted"/>
<dbReference type="PANTHER" id="PTHR10302:SF27">
    <property type="entry name" value="SINGLE-STRANDED DNA-BINDING PROTEIN"/>
    <property type="match status" value="1"/>
</dbReference>
<organism evidence="5 6">
    <name type="scientific">Microbacterium oryzae</name>
    <dbReference type="NCBI Taxonomy" id="743009"/>
    <lineage>
        <taxon>Bacteria</taxon>
        <taxon>Bacillati</taxon>
        <taxon>Actinomycetota</taxon>
        <taxon>Actinomycetes</taxon>
        <taxon>Micrococcales</taxon>
        <taxon>Microbacteriaceae</taxon>
        <taxon>Microbacterium</taxon>
    </lineage>
</organism>
<protein>
    <recommendedName>
        <fullName evidence="2 3">Single-stranded DNA-binding protein</fullName>
    </recommendedName>
</protein>
<dbReference type="PANTHER" id="PTHR10302">
    <property type="entry name" value="SINGLE-STRANDED DNA-BINDING PROTEIN"/>
    <property type="match status" value="1"/>
</dbReference>
<dbReference type="InterPro" id="IPR000424">
    <property type="entry name" value="Primosome_PriB/ssb"/>
</dbReference>
<keyword evidence="1 2" id="KW-0238">DNA-binding</keyword>
<dbReference type="KEGG" id="moj:D7D94_02375"/>
<keyword evidence="6" id="KW-1185">Reference proteome</keyword>
<dbReference type="GO" id="GO:0003697">
    <property type="term" value="F:single-stranded DNA binding"/>
    <property type="evidence" value="ECO:0007669"/>
    <property type="project" value="InterPro"/>
</dbReference>
<feature type="region of interest" description="Disordered" evidence="4">
    <location>
        <begin position="122"/>
        <end position="160"/>
    </location>
</feature>
<dbReference type="Pfam" id="PF00436">
    <property type="entry name" value="SSB"/>
    <property type="match status" value="1"/>
</dbReference>
<dbReference type="InterPro" id="IPR011344">
    <property type="entry name" value="ssDNA-bd"/>
</dbReference>
<evidence type="ECO:0000256" key="2">
    <source>
        <dbReference type="PIRNR" id="PIRNR002070"/>
    </source>
</evidence>
<evidence type="ECO:0000256" key="4">
    <source>
        <dbReference type="SAM" id="MobiDB-lite"/>
    </source>
</evidence>
<dbReference type="GO" id="GO:0009295">
    <property type="term" value="C:nucleoid"/>
    <property type="evidence" value="ECO:0007669"/>
    <property type="project" value="TreeGrafter"/>
</dbReference>
<dbReference type="Gene3D" id="2.40.50.140">
    <property type="entry name" value="Nucleic acid-binding proteins"/>
    <property type="match status" value="1"/>
</dbReference>
<dbReference type="GO" id="GO:0006260">
    <property type="term" value="P:DNA replication"/>
    <property type="evidence" value="ECO:0007669"/>
    <property type="project" value="InterPro"/>
</dbReference>
<name>A0A6I6DV26_9MICO</name>
<dbReference type="NCBIfam" id="TIGR00621">
    <property type="entry name" value="ssb"/>
    <property type="match status" value="1"/>
</dbReference>
<sequence>MTDQIVVVGNIANDPTSTTLADGTAVLRFRLATNPRHYARDKAAWVEEPANFYKVSAFRSLASNGALSLSKGMRVLITGRLRVRPWENDKGAKGTDVEITADNLAVDLLFGTVSYSKNAGVEIRREESEPTQEPDTAWSTAPLGESEMVGEEAERELSPF</sequence>
<dbReference type="PIRSF" id="PIRSF002070">
    <property type="entry name" value="SSB"/>
    <property type="match status" value="1"/>
</dbReference>